<dbReference type="PRINTS" id="PR00406">
    <property type="entry name" value="CYTB5RDTASE"/>
</dbReference>
<dbReference type="OMA" id="YSPYWTD"/>
<feature type="chain" id="PRO_5044665681" description="NADH-cytochrome b5 reductase" evidence="9">
    <location>
        <begin position="36"/>
        <end position="353"/>
    </location>
</feature>
<evidence type="ECO:0000256" key="1">
    <source>
        <dbReference type="ARBA" id="ARBA00001974"/>
    </source>
</evidence>
<evidence type="ECO:0000256" key="8">
    <source>
        <dbReference type="RuleBase" id="RU361226"/>
    </source>
</evidence>
<dbReference type="EC" id="1.6.2.2" evidence="8"/>
<dbReference type="PANTHER" id="PTHR19370:SF184">
    <property type="entry name" value="NADH-CYTOCHROME B5 REDUCTASE-LIKE"/>
    <property type="match status" value="1"/>
</dbReference>
<feature type="binding site" evidence="7">
    <location>
        <position position="167"/>
    </location>
    <ligand>
        <name>FAD</name>
        <dbReference type="ChEBI" id="CHEBI:57692"/>
    </ligand>
</feature>
<keyword evidence="3 7" id="KW-0285">Flavoprotein</keyword>
<evidence type="ECO:0000256" key="3">
    <source>
        <dbReference type="ARBA" id="ARBA00022630"/>
    </source>
</evidence>
<sequence>MIRADLPRNTFLRFSSVISSCLLLLILCWCPAMSAEEDFVDCETCLAQKPTEPLASDCCGTGCNPCVFDLHETELAAWRKSCNRCHVGGAQTEHREPAENKHQTSSYQDAFSPDEYRSFKLQSAKRVSHDSVIYTFVLPGNSQVNLGVGQHIILRGAVNGRSITRQYTPISPPGTRNHFEVLIKIYKDGSMSQYIKQWKEGDSIEWRGPYGTFSYQPNQCRRVVMLAAGTGITPMLQVIRHIVTDDNDETFVHLVYASRRYEDILLREKLNELTAFWNFTVLYALSQDVPGEHPTSYGENFHYGRIKQDLLAAEMETSPEAETQFLVCGTKSFDKDMMNFLKKLDFKGSVFKF</sequence>
<feature type="domain" description="FAD-binding FR-type" evidence="10">
    <location>
        <begin position="114"/>
        <end position="216"/>
    </location>
</feature>
<keyword evidence="5 8" id="KW-0560">Oxidoreductase</keyword>
<keyword evidence="4 7" id="KW-0274">FAD</keyword>
<dbReference type="PROSITE" id="PS51384">
    <property type="entry name" value="FAD_FR"/>
    <property type="match status" value="1"/>
</dbReference>
<evidence type="ECO:0000256" key="5">
    <source>
        <dbReference type="ARBA" id="ARBA00023002"/>
    </source>
</evidence>
<proteinExistence type="inferred from homology"/>
<feature type="signal peptide" evidence="9">
    <location>
        <begin position="1"/>
        <end position="35"/>
    </location>
</feature>
<keyword evidence="6 8" id="KW-0520">NAD</keyword>
<dbReference type="AlphaFoldDB" id="A0A8B7Z5C8"/>
<organism evidence="11 12">
    <name type="scientific">Acanthaster planci</name>
    <name type="common">Crown-of-thorns starfish</name>
    <dbReference type="NCBI Taxonomy" id="133434"/>
    <lineage>
        <taxon>Eukaryota</taxon>
        <taxon>Metazoa</taxon>
        <taxon>Echinodermata</taxon>
        <taxon>Eleutherozoa</taxon>
        <taxon>Asterozoa</taxon>
        <taxon>Asteroidea</taxon>
        <taxon>Valvatacea</taxon>
        <taxon>Valvatida</taxon>
        <taxon>Acanthasteridae</taxon>
        <taxon>Acanthaster</taxon>
    </lineage>
</organism>
<keyword evidence="11" id="KW-1185">Reference proteome</keyword>
<comment type="similarity">
    <text evidence="2 8">Belongs to the flavoprotein pyridine nucleotide cytochrome reductase family.</text>
</comment>
<feature type="binding site" evidence="7">
    <location>
        <position position="191"/>
    </location>
    <ligand>
        <name>FAD</name>
        <dbReference type="ChEBI" id="CHEBI:57692"/>
    </ligand>
</feature>
<dbReference type="SUPFAM" id="SSF52343">
    <property type="entry name" value="Ferredoxin reductase-like, C-terminal NADP-linked domain"/>
    <property type="match status" value="1"/>
</dbReference>
<dbReference type="RefSeq" id="XP_022100168.1">
    <property type="nucleotide sequence ID" value="XM_022244476.1"/>
</dbReference>
<dbReference type="InterPro" id="IPR001433">
    <property type="entry name" value="OxRdtase_FAD/NAD-bd"/>
</dbReference>
<evidence type="ECO:0000313" key="12">
    <source>
        <dbReference type="RefSeq" id="XP_022100167.1"/>
    </source>
</evidence>
<name>A0A8B7Z5C8_ACAPL</name>
<reference evidence="12 13" key="1">
    <citation type="submission" date="2025-04" db="UniProtKB">
        <authorList>
            <consortium name="RefSeq"/>
        </authorList>
    </citation>
    <scope>IDENTIFICATION</scope>
</reference>
<evidence type="ECO:0000313" key="13">
    <source>
        <dbReference type="RefSeq" id="XP_022100168.1"/>
    </source>
</evidence>
<dbReference type="InterPro" id="IPR017927">
    <property type="entry name" value="FAD-bd_FR_type"/>
</dbReference>
<dbReference type="KEGG" id="aplc:110984352"/>
<dbReference type="CDD" id="cd06183">
    <property type="entry name" value="cyt_b5_reduct_like"/>
    <property type="match status" value="1"/>
</dbReference>
<evidence type="ECO:0000256" key="4">
    <source>
        <dbReference type="ARBA" id="ARBA00022827"/>
    </source>
</evidence>
<accession>A0A8B7Z5C8</accession>
<dbReference type="Pfam" id="PF09791">
    <property type="entry name" value="Oxidored-like"/>
    <property type="match status" value="1"/>
</dbReference>
<evidence type="ECO:0000313" key="11">
    <source>
        <dbReference type="Proteomes" id="UP000694845"/>
    </source>
</evidence>
<feature type="binding site" evidence="7">
    <location>
        <position position="184"/>
    </location>
    <ligand>
        <name>FAD</name>
        <dbReference type="ChEBI" id="CHEBI:57692"/>
    </ligand>
</feature>
<dbReference type="InterPro" id="IPR008333">
    <property type="entry name" value="Cbr1-like_FAD-bd_dom"/>
</dbReference>
<comment type="cofactor">
    <cofactor evidence="1 7 8">
        <name>FAD</name>
        <dbReference type="ChEBI" id="CHEBI:57692"/>
    </cofactor>
</comment>
<keyword evidence="9" id="KW-0732">Signal</keyword>
<protein>
    <recommendedName>
        <fullName evidence="8">NADH-cytochrome b5 reductase</fullName>
        <ecNumber evidence="8">1.6.2.2</ecNumber>
    </recommendedName>
</protein>
<dbReference type="RefSeq" id="XP_022100167.1">
    <property type="nucleotide sequence ID" value="XM_022244475.1"/>
</dbReference>
<feature type="binding site" evidence="7">
    <location>
        <position position="182"/>
    </location>
    <ligand>
        <name>FAD</name>
        <dbReference type="ChEBI" id="CHEBI:57692"/>
    </ligand>
</feature>
<dbReference type="Pfam" id="PF00970">
    <property type="entry name" value="FAD_binding_6"/>
    <property type="match status" value="1"/>
</dbReference>
<dbReference type="InterPro" id="IPR001834">
    <property type="entry name" value="CBR-like"/>
</dbReference>
<comment type="catalytic activity">
    <reaction evidence="8">
        <text>2 Fe(III)-[cytochrome b5] + NADH = 2 Fe(II)-[cytochrome b5] + NAD(+) + H(+)</text>
        <dbReference type="Rhea" id="RHEA:46680"/>
        <dbReference type="Rhea" id="RHEA-COMP:10438"/>
        <dbReference type="Rhea" id="RHEA-COMP:10439"/>
        <dbReference type="ChEBI" id="CHEBI:15378"/>
        <dbReference type="ChEBI" id="CHEBI:29033"/>
        <dbReference type="ChEBI" id="CHEBI:29034"/>
        <dbReference type="ChEBI" id="CHEBI:57540"/>
        <dbReference type="ChEBI" id="CHEBI:57945"/>
        <dbReference type="EC" id="1.6.2.2"/>
    </reaction>
</comment>
<dbReference type="Proteomes" id="UP000694845">
    <property type="component" value="Unplaced"/>
</dbReference>
<dbReference type="InterPro" id="IPR001709">
    <property type="entry name" value="Flavoprot_Pyr_Nucl_cyt_Rdtase"/>
</dbReference>
<dbReference type="InterPro" id="IPR019180">
    <property type="entry name" value="Oxidoreductase-like_N"/>
</dbReference>
<dbReference type="GeneID" id="110984352"/>
<evidence type="ECO:0000256" key="6">
    <source>
        <dbReference type="ARBA" id="ARBA00023027"/>
    </source>
</evidence>
<dbReference type="PRINTS" id="PR00371">
    <property type="entry name" value="FPNCR"/>
</dbReference>
<feature type="binding site" evidence="7">
    <location>
        <position position="192"/>
    </location>
    <ligand>
        <name>FAD</name>
        <dbReference type="ChEBI" id="CHEBI:57692"/>
    </ligand>
</feature>
<dbReference type="OrthoDB" id="432685at2759"/>
<evidence type="ECO:0000256" key="9">
    <source>
        <dbReference type="SAM" id="SignalP"/>
    </source>
</evidence>
<dbReference type="InterPro" id="IPR017938">
    <property type="entry name" value="Riboflavin_synthase-like_b-brl"/>
</dbReference>
<dbReference type="PANTHER" id="PTHR19370">
    <property type="entry name" value="NADH-CYTOCHROME B5 REDUCTASE"/>
    <property type="match status" value="1"/>
</dbReference>
<evidence type="ECO:0000256" key="2">
    <source>
        <dbReference type="ARBA" id="ARBA00006105"/>
    </source>
</evidence>
<feature type="binding site" evidence="7">
    <location>
        <position position="233"/>
    </location>
    <ligand>
        <name>FAD</name>
        <dbReference type="ChEBI" id="CHEBI:57692"/>
    </ligand>
</feature>
<dbReference type="InterPro" id="IPR039261">
    <property type="entry name" value="FNR_nucleotide-bd"/>
</dbReference>
<evidence type="ECO:0000259" key="10">
    <source>
        <dbReference type="PROSITE" id="PS51384"/>
    </source>
</evidence>
<evidence type="ECO:0000256" key="7">
    <source>
        <dbReference type="PIRSR" id="PIRSR601834-1"/>
    </source>
</evidence>
<feature type="binding site" evidence="7">
    <location>
        <position position="165"/>
    </location>
    <ligand>
        <name>FAD</name>
        <dbReference type="ChEBI" id="CHEBI:57692"/>
    </ligand>
</feature>
<dbReference type="GO" id="GO:0090524">
    <property type="term" value="F:cytochrome-b5 reductase activity, acting on NADH"/>
    <property type="evidence" value="ECO:0007669"/>
    <property type="project" value="UniProtKB-EC"/>
</dbReference>
<dbReference type="SUPFAM" id="SSF63380">
    <property type="entry name" value="Riboflavin synthase domain-like"/>
    <property type="match status" value="1"/>
</dbReference>
<dbReference type="Gene3D" id="3.40.50.80">
    <property type="entry name" value="Nucleotide-binding domain of ferredoxin-NADP reductase (FNR) module"/>
    <property type="match status" value="1"/>
</dbReference>
<dbReference type="Pfam" id="PF00175">
    <property type="entry name" value="NAD_binding_1"/>
    <property type="match status" value="1"/>
</dbReference>
<dbReference type="Gene3D" id="2.40.30.10">
    <property type="entry name" value="Translation factors"/>
    <property type="match status" value="1"/>
</dbReference>
<gene>
    <name evidence="12 13" type="primary">LOC110984352</name>
</gene>